<gene>
    <name evidence="1" type="ORF">NDU88_001041</name>
</gene>
<sequence length="113" mass="12023">MLRRPCAGSRECCGLQKEVSADPKSGEAEVRWVSLRGCRQDGGSRGCGATLGCWRGESSRAYYSGRVDEALGQTLASPRQKTPTEALKAPPSCLPWAPPSSVCSVKSPLHSQS</sequence>
<evidence type="ECO:0000313" key="1">
    <source>
        <dbReference type="EMBL" id="KAJ1148204.1"/>
    </source>
</evidence>
<protein>
    <submittedName>
        <fullName evidence="1">Uncharacterized protein</fullName>
    </submittedName>
</protein>
<proteinExistence type="predicted"/>
<evidence type="ECO:0000313" key="2">
    <source>
        <dbReference type="Proteomes" id="UP001066276"/>
    </source>
</evidence>
<dbReference type="EMBL" id="JANPWB010000009">
    <property type="protein sequence ID" value="KAJ1148204.1"/>
    <property type="molecule type" value="Genomic_DNA"/>
</dbReference>
<organism evidence="1 2">
    <name type="scientific">Pleurodeles waltl</name>
    <name type="common">Iberian ribbed newt</name>
    <dbReference type="NCBI Taxonomy" id="8319"/>
    <lineage>
        <taxon>Eukaryota</taxon>
        <taxon>Metazoa</taxon>
        <taxon>Chordata</taxon>
        <taxon>Craniata</taxon>
        <taxon>Vertebrata</taxon>
        <taxon>Euteleostomi</taxon>
        <taxon>Amphibia</taxon>
        <taxon>Batrachia</taxon>
        <taxon>Caudata</taxon>
        <taxon>Salamandroidea</taxon>
        <taxon>Salamandridae</taxon>
        <taxon>Pleurodelinae</taxon>
        <taxon>Pleurodeles</taxon>
    </lineage>
</organism>
<accession>A0AAV7RAH3</accession>
<reference evidence="1" key="1">
    <citation type="journal article" date="2022" name="bioRxiv">
        <title>Sequencing and chromosome-scale assembly of the giantPleurodeles waltlgenome.</title>
        <authorList>
            <person name="Brown T."/>
            <person name="Elewa A."/>
            <person name="Iarovenko S."/>
            <person name="Subramanian E."/>
            <person name="Araus A.J."/>
            <person name="Petzold A."/>
            <person name="Susuki M."/>
            <person name="Suzuki K.-i.T."/>
            <person name="Hayashi T."/>
            <person name="Toyoda A."/>
            <person name="Oliveira C."/>
            <person name="Osipova E."/>
            <person name="Leigh N.D."/>
            <person name="Simon A."/>
            <person name="Yun M.H."/>
        </authorList>
    </citation>
    <scope>NUCLEOTIDE SEQUENCE</scope>
    <source>
        <strain evidence="1">20211129_DDA</strain>
        <tissue evidence="1">Liver</tissue>
    </source>
</reference>
<dbReference type="AlphaFoldDB" id="A0AAV7RAH3"/>
<dbReference type="Proteomes" id="UP001066276">
    <property type="component" value="Chromosome 5"/>
</dbReference>
<comment type="caution">
    <text evidence="1">The sequence shown here is derived from an EMBL/GenBank/DDBJ whole genome shotgun (WGS) entry which is preliminary data.</text>
</comment>
<name>A0AAV7RAH3_PLEWA</name>
<keyword evidence="2" id="KW-1185">Reference proteome</keyword>